<dbReference type="Proteomes" id="UP000031866">
    <property type="component" value="Chromosome"/>
</dbReference>
<dbReference type="EMBL" id="JADOEF010000004">
    <property type="protein sequence ID" value="MBF7812065.1"/>
    <property type="molecule type" value="Genomic_DNA"/>
</dbReference>
<evidence type="ECO:0000313" key="1">
    <source>
        <dbReference type="EMBL" id="AMK50364.1"/>
    </source>
</evidence>
<dbReference type="KEGG" id="cbei:LF65_06005"/>
<reference evidence="1" key="2">
    <citation type="submission" date="2016-02" db="EMBL/GenBank/DDBJ databases">
        <title>Genome sequence of Clostridium beijerinckii strain 59B.</title>
        <authorList>
            <person name="Little G.T."/>
            <person name="Minton N.P."/>
        </authorList>
    </citation>
    <scope>NUCLEOTIDE SEQUENCE</scope>
    <source>
        <strain evidence="1">NCIMB 14988</strain>
    </source>
</reference>
<name>A0A140DM97_CLOBE</name>
<evidence type="ECO:0000313" key="2">
    <source>
        <dbReference type="EMBL" id="MBF7812065.1"/>
    </source>
</evidence>
<gene>
    <name evidence="2" type="ORF">IS491_26085</name>
    <name evidence="1" type="ORF">LF65_06005</name>
</gene>
<reference evidence="3" key="1">
    <citation type="submission" date="2014-12" db="EMBL/GenBank/DDBJ databases">
        <title>Genome sequence of Clostridium beijerinckii strain 59B.</title>
        <authorList>
            <person name="Little G.T."/>
            <person name="Minton N.P."/>
        </authorList>
    </citation>
    <scope>NUCLEOTIDE SEQUENCE [LARGE SCALE GENOMIC DNA]</scope>
    <source>
        <strain evidence="3">59B</strain>
    </source>
</reference>
<proteinExistence type="predicted"/>
<evidence type="ECO:0008006" key="4">
    <source>
        <dbReference type="Google" id="ProtNLM"/>
    </source>
</evidence>
<sequence length="150" mass="17585">MDINRIIFSITRGYCRYIGSGSCREVFDLGNGYVVKIAKNAAGIAQNKTEYYISRYDNSNMFAKVIDVSKNFEFLIMERADKVYNITEIWRYFDVKSKKEMFALKQIKSISQNYNLLLSDLNRQSSWGVINGRPVIIDYGFTREVKEKYY</sequence>
<reference evidence="2" key="3">
    <citation type="submission" date="2020-11" db="EMBL/GenBank/DDBJ databases">
        <authorList>
            <person name="Thieme N."/>
            <person name="Liebl W."/>
            <person name="Zverlov V."/>
        </authorList>
    </citation>
    <scope>NUCLEOTIDE SEQUENCE</scope>
    <source>
        <strain evidence="2">NT08</strain>
    </source>
</reference>
<dbReference type="Proteomes" id="UP000631418">
    <property type="component" value="Unassembled WGS sequence"/>
</dbReference>
<dbReference type="OMA" id="RILIMPR"/>
<evidence type="ECO:0000313" key="3">
    <source>
        <dbReference type="Proteomes" id="UP000031866"/>
    </source>
</evidence>
<organism evidence="1 3">
    <name type="scientific">Clostridium beijerinckii</name>
    <name type="common">Clostridium MP</name>
    <dbReference type="NCBI Taxonomy" id="1520"/>
    <lineage>
        <taxon>Bacteria</taxon>
        <taxon>Bacillati</taxon>
        <taxon>Bacillota</taxon>
        <taxon>Clostridia</taxon>
        <taxon>Eubacteriales</taxon>
        <taxon>Clostridiaceae</taxon>
        <taxon>Clostridium</taxon>
    </lineage>
</organism>
<dbReference type="AlphaFoldDB" id="A0A140DM97"/>
<dbReference type="EMBL" id="CP010086">
    <property type="protein sequence ID" value="AMK50364.1"/>
    <property type="molecule type" value="Genomic_DNA"/>
</dbReference>
<accession>A0A140DM97</accession>
<dbReference type="RefSeq" id="WP_011968799.1">
    <property type="nucleotide sequence ID" value="NZ_CP010086.2"/>
</dbReference>
<dbReference type="OrthoDB" id="1739422at2"/>
<protein>
    <recommendedName>
        <fullName evidence="4">Protein kinase domain-containing protein</fullName>
    </recommendedName>
</protein>